<feature type="compositionally biased region" description="Low complexity" evidence="1">
    <location>
        <begin position="1470"/>
        <end position="1481"/>
    </location>
</feature>
<feature type="region of interest" description="Disordered" evidence="1">
    <location>
        <begin position="2185"/>
        <end position="2433"/>
    </location>
</feature>
<reference evidence="2" key="1">
    <citation type="submission" date="2014-11" db="EMBL/GenBank/DDBJ databases">
        <authorList>
            <person name="Otto D Thomas"/>
            <person name="Naeem Raeece"/>
        </authorList>
    </citation>
    <scope>NUCLEOTIDE SEQUENCE</scope>
</reference>
<dbReference type="EMBL" id="CDMZ01000538">
    <property type="protein sequence ID" value="CEM16433.1"/>
    <property type="molecule type" value="Genomic_DNA"/>
</dbReference>
<feature type="compositionally biased region" description="Basic and acidic residues" evidence="1">
    <location>
        <begin position="2189"/>
        <end position="2199"/>
    </location>
</feature>
<feature type="compositionally biased region" description="Polar residues" evidence="1">
    <location>
        <begin position="2405"/>
        <end position="2418"/>
    </location>
</feature>
<feature type="compositionally biased region" description="Basic and acidic residues" evidence="1">
    <location>
        <begin position="2929"/>
        <end position="2938"/>
    </location>
</feature>
<feature type="compositionally biased region" description="Polar residues" evidence="1">
    <location>
        <begin position="1359"/>
        <end position="1368"/>
    </location>
</feature>
<proteinExistence type="predicted"/>
<feature type="compositionally biased region" description="Basic residues" evidence="1">
    <location>
        <begin position="1968"/>
        <end position="1982"/>
    </location>
</feature>
<protein>
    <submittedName>
        <fullName evidence="2">Uncharacterized protein</fullName>
    </submittedName>
</protein>
<feature type="compositionally biased region" description="Polar residues" evidence="1">
    <location>
        <begin position="403"/>
        <end position="415"/>
    </location>
</feature>
<feature type="region of interest" description="Disordered" evidence="1">
    <location>
        <begin position="3134"/>
        <end position="3166"/>
    </location>
</feature>
<feature type="compositionally biased region" description="Basic and acidic residues" evidence="1">
    <location>
        <begin position="2307"/>
        <end position="2323"/>
    </location>
</feature>
<feature type="region of interest" description="Disordered" evidence="1">
    <location>
        <begin position="715"/>
        <end position="989"/>
    </location>
</feature>
<feature type="region of interest" description="Disordered" evidence="1">
    <location>
        <begin position="1093"/>
        <end position="1114"/>
    </location>
</feature>
<feature type="compositionally biased region" description="Low complexity" evidence="1">
    <location>
        <begin position="1782"/>
        <end position="1794"/>
    </location>
</feature>
<feature type="compositionally biased region" description="Low complexity" evidence="1">
    <location>
        <begin position="2552"/>
        <end position="2583"/>
    </location>
</feature>
<feature type="region of interest" description="Disordered" evidence="1">
    <location>
        <begin position="1162"/>
        <end position="1248"/>
    </location>
</feature>
<feature type="compositionally biased region" description="Basic and acidic residues" evidence="1">
    <location>
        <begin position="2080"/>
        <end position="2091"/>
    </location>
</feature>
<evidence type="ECO:0000313" key="2">
    <source>
        <dbReference type="EMBL" id="CEM16433.1"/>
    </source>
</evidence>
<feature type="region of interest" description="Disordered" evidence="1">
    <location>
        <begin position="1613"/>
        <end position="2148"/>
    </location>
</feature>
<feature type="compositionally biased region" description="Basic and acidic residues" evidence="1">
    <location>
        <begin position="204"/>
        <end position="215"/>
    </location>
</feature>
<feature type="compositionally biased region" description="Polar residues" evidence="1">
    <location>
        <begin position="2950"/>
        <end position="2974"/>
    </location>
</feature>
<feature type="region of interest" description="Disordered" evidence="1">
    <location>
        <begin position="1264"/>
        <end position="1292"/>
    </location>
</feature>
<feature type="region of interest" description="Disordered" evidence="1">
    <location>
        <begin position="2631"/>
        <end position="2660"/>
    </location>
</feature>
<feature type="compositionally biased region" description="Basic and acidic residues" evidence="1">
    <location>
        <begin position="2230"/>
        <end position="2245"/>
    </location>
</feature>
<feature type="compositionally biased region" description="Polar residues" evidence="1">
    <location>
        <begin position="1833"/>
        <end position="1854"/>
    </location>
</feature>
<sequence>MSQVSDSLIGDSDLAGLLGLDDSDSLSQPPLSNRGGSKDRKATESDDDVERILNEVTKGPPGARRRQSSASSGGLLVTRIAAGSEGKESRKSSLQKSNADVDVPLVPPRKFAKEQSIGSPPQSTAPAPDATEEGFVPRAAAAVPAPGPAVAAAAASASAGAGLFVQPSRESFKGSDGSRRSSTDRLSHGGLPPAHPKVVSTRQRSNDTSDKRRDSLSSAHSHQQQTIARPEWLLRGLSKGTVEAGEREAMRSASSRQPSSDRLRDSSGLQQTENSAGLQQTVFHRAPNGEDVMETMQRERGTVPTHTSPLHNALDLGATPVKRPPSSAGRTLVLSASFAGGEGSDRHSSSGGGSRGREGRGGVTGQSPLNVGGVGSSVFPLIDLPPRQNSSQANRSGGGSPKRTISPSRALNETLSRGLRATLLERELEKEEQRREDSSPKMAKPGDQVSRETSSQLGNRSIPLPRTAEVPPHSPPDGGKFRPPIDYCHDWLEPQPVNQRPPAGHLFRDEVNWRGLAAKHATALEKWLLQTVALPPSRPPPPKLPEGLLPEEQLVEAQLGLSKAGSFTASATASTNREPSTCGDGVAEASVRNGVVRETGEAVEEVNREVAAVRALLDWVQRAVAGDESITLPVPSLPESPPQPQEQLKKNLVSRAKQKQTSRQANPPDHPAATREALQSPPRRNWISRADGRMLECLLRSLSPPARRRLLTSFGIPNGEIPSVDWGPRAGPHVSENCPQMPGPSGPRHPSSSQSPGPRGPTETRRSPFAPTGRSRLPEPQPLKPSSPPLSFPPQTSGGSSLENLRRTAAGAGAGKEEVCTSPAAPVSGRVPRMAPVRASVEAEDPIPVPSQPPRLQSSVRPPTPPFSFASRALHPSQSYHFLPAPSQLSPAVTLPRRSVSPPGSLHPPTPPRPQGSQVAVSLRVDANQNTPPFRPPPRTTPHPPQQREGGSYAPHPLMPSASTPLLTLGETRQKPTSPATPPIRPTAVFGTPSATTYVTTPSPAIPALSPPPIYSTTPGTQIEKTPTRPIFASELAAQPVFAALHLNAEHLPPTSPGHDQKTVEVSVRTPPQYPPLSGLPPTPAPLPALRAKPSPHPLSRTEGECEVISSPSLREASASTVTMQMGAGAWANPLPVPENMNVEVRIAPPPNTSIPTATMAAGPHICPEVDPTPPLLTNGDAQNYYPPSPSPPISLNRTSEPCPLPPTTTTQTTPLPLPMRPPQISREDRRKGAAEPQRNQDSLPSGSEQVALQILAQHFPQREAAGGSVQVPQAGQAAPLQEETAEETRFEETHISVVTNQIPDAHTQARPVVSSSPPPPSLSVRARMAMDTSNEASVLSPPKLGGSSSSPPIVRHTLPQSSHSPRQTHLPMHSEAPVAHSPSFSVNVRYQVPAQDHEEEESGPQPAVQSQSEVPLLRPHMTARQESLPTPPPTMAFRTVPASVQQVEVDPRESPLSPNVHLEGGRGGPSASPSLLLRAPASPPPAPGPRRDDRRADSPTIAESPSPQGTREAPPKAGVSATRYIQYTDGKTPNFGPSRAASIADPQGSPSPLERDHEQAGDPAERRVVNFKDQMPLFLDVGGRSGRYLSGERGETGQVLWLLPGGHQRVFPVTSTSAMGPGPRQAGALPTEVPPQISPSTSSPPPRRRGKREEEPGRGGLKGGAKKNTEEGAASLAADCRESVKGTGHDPPSPPPPDGCLGVSVGIRVSGSGGGGRASAQSSMQTVITVRSPVHSPKREQRDTACPVHAAQATQSDRSPHLPFLRPQTHPLGASRADSNAGALARHAADAGAQSLSPGRPTGSTRQQLHEGSPCTVTVRSPGMSPPHLLTDNKSANTHCPSTSAGPSPSLQVTHPVPNFPRTPLLHGADTEEANAPVPVHLSPCRSTGREPTTGLGGALWGVPGGHSGHPETGTSSAPGLFPPTLTSPGLLFGPPSASPGGGASPQGQGEGSASKRGSGHSQAALRRARAKAAKRSKKGPRAPPQDPTRLLSSPSRTFIQASASRPQSPPTSPPRKVRHTSVESPGALEPFNVEYVEEDQDDQKGGEPSGGKGSGKKKRDIPVFIYTPDKPPPSPQDRPPEPDSPDFVRRSSQQHAQVQAQREAHKVLMKRVQQPSVSSQEAQPPAPTPQAALCSLPTFSAEQQDAKGAIATPCEEEQVVPQVQRNVAVPCLCLPYRPPLPEGGLTDLHRFLGEQRRPCSPHKTPNYTPTSSRPPSPDRRLPPTPPPHHPDCPHHYVEAEAERAAPFPSSSRENTRKPSPTPPLFFNPSVLPPAGLPSDRLHRLEAASPFLSPGRSSVDQQPVLELDKDTRWWQKERDRMGRSSASASTSRGVEGLAQRATSQLQSQKQARERESQGLKHSLTRTQHDHSTTPTRRESKIHPPTSSKRGSKTGLLTPVAAQRASVTPVTGPRTSVTPVAVRRSSGTNTSVCAGAGASLRKLSAAEAATATDRSANGPGKTHHCPSTPKRRQNVPFPSPQIRQNRTSLLRANLTAKASGKDQENRPRSSNRGSRHSSGQNTVLRKKSSTGSQGPIPQATGYGQQPQPQKCEPPVAAQPPVEAQYLPPSVPSQHSVSQPSLSQTALRSHQDLTIHQPVGAQIATPSESNDGFCVPPVETKEEKTDLIVTQEEEHKPASLVTSTRPPILPPVGPSSLSPDLSNLQASSEGLNAVLALPFCTPPPGESSASTQPKPPQQKDGASTSIMALSDASGVPCPSSSLPRPSGGGGGISNHPSAPLGGSQVSGQFGQETAPPADPRVEGTGGGNSGEVMRDARGSASRAGTHSAALGGSRPGSRVTLGEAQGPCGRSGGPSTSVEEVIVQTGNGQVIPLPLQIRQQKEREPEQPGGSSSLPSSLFQMRHDESLPAGGGLNAYPPSPPFRKGNDTSISASSKSSDLHLKEKDKGALSFCPKNWNTHSHSAASSQRFHVPEGKDGDRPLGSTHDAHLFTFQTSRPHSELNRQSPRKSLQSPKISKSARHSIGSPSRGGSRRRQTVEGVTASPLTNTQAQIRTPSPQRESPSRRSSSHTRNRNAAPVSPGRRMTELQAPAAQRSPAFPSPERPGRPPLTSKSKRGCQRQSRGKSSEDMRADAPPSMARSASSQLIQMQTPDSPWAPQPSGTVDVMSRCVSLSALNRGGEGNTAGRGRLRMGCKKEDDGGDFSRSQM</sequence>
<feature type="compositionally biased region" description="Basic and acidic residues" evidence="1">
    <location>
        <begin position="2367"/>
        <end position="2382"/>
    </location>
</feature>
<feature type="compositionally biased region" description="Low complexity" evidence="1">
    <location>
        <begin position="1338"/>
        <end position="1353"/>
    </location>
</feature>
<feature type="compositionally biased region" description="Pro residues" evidence="1">
    <location>
        <begin position="2261"/>
        <end position="2277"/>
    </location>
</feature>
<feature type="compositionally biased region" description="Polar residues" evidence="1">
    <location>
        <begin position="2812"/>
        <end position="2827"/>
    </location>
</feature>
<feature type="compositionally biased region" description="Polar residues" evidence="1">
    <location>
        <begin position="116"/>
        <end position="125"/>
    </location>
</feature>
<feature type="region of interest" description="Disordered" evidence="1">
    <location>
        <begin position="2445"/>
        <end position="2587"/>
    </location>
</feature>
<gene>
    <name evidence="2" type="ORF">Cvel_18134</name>
</gene>
<feature type="compositionally biased region" description="Pro residues" evidence="1">
    <location>
        <begin position="933"/>
        <end position="945"/>
    </location>
</feature>
<feature type="compositionally biased region" description="Polar residues" evidence="1">
    <location>
        <begin position="216"/>
        <end position="227"/>
    </location>
</feature>
<feature type="compositionally biased region" description="Low complexity" evidence="1">
    <location>
        <begin position="2847"/>
        <end position="2857"/>
    </location>
</feature>
<feature type="compositionally biased region" description="Polar residues" evidence="1">
    <location>
        <begin position="1795"/>
        <end position="1808"/>
    </location>
</feature>
<feature type="compositionally biased region" description="Polar residues" evidence="1">
    <location>
        <begin position="3002"/>
        <end position="3011"/>
    </location>
</feature>
<feature type="compositionally biased region" description="Polar residues" evidence="1">
    <location>
        <begin position="3098"/>
        <end position="3111"/>
    </location>
</feature>
<feature type="compositionally biased region" description="Polar residues" evidence="1">
    <location>
        <begin position="2914"/>
        <end position="2927"/>
    </location>
</feature>
<feature type="compositionally biased region" description="Pro residues" evidence="1">
    <location>
        <begin position="779"/>
        <end position="792"/>
    </location>
</feature>
<feature type="compositionally biased region" description="Polar residues" evidence="1">
    <location>
        <begin position="267"/>
        <end position="282"/>
    </location>
</feature>
<feature type="compositionally biased region" description="Pro residues" evidence="1">
    <location>
        <begin position="635"/>
        <end position="644"/>
    </location>
</feature>
<feature type="compositionally biased region" description="Basic and acidic residues" evidence="1">
    <location>
        <begin position="1554"/>
        <end position="1570"/>
    </location>
</feature>
<feature type="compositionally biased region" description="Polar residues" evidence="1">
    <location>
        <begin position="2341"/>
        <end position="2350"/>
    </location>
</feature>
<accession>A0A0G4FPP5</accession>
<feature type="region of interest" description="Disordered" evidence="1">
    <location>
        <begin position="631"/>
        <end position="685"/>
    </location>
</feature>
<feature type="compositionally biased region" description="Low complexity" evidence="1">
    <location>
        <begin position="1"/>
        <end position="20"/>
    </location>
</feature>
<feature type="compositionally biased region" description="Gly residues" evidence="1">
    <location>
        <begin position="1896"/>
        <end position="1909"/>
    </location>
</feature>
<feature type="compositionally biased region" description="Pro residues" evidence="1">
    <location>
        <begin position="905"/>
        <end position="914"/>
    </location>
</feature>
<feature type="compositionally biased region" description="Pro residues" evidence="1">
    <location>
        <begin position="1633"/>
        <end position="1646"/>
    </location>
</feature>
<feature type="compositionally biased region" description="Polar residues" evidence="1">
    <location>
        <begin position="2481"/>
        <end position="2490"/>
    </location>
</feature>
<feature type="compositionally biased region" description="Basic and acidic residues" evidence="1">
    <location>
        <begin position="2896"/>
        <end position="2906"/>
    </location>
</feature>
<feature type="compositionally biased region" description="Low complexity" evidence="1">
    <location>
        <begin position="2508"/>
        <end position="2519"/>
    </location>
</feature>
<feature type="region of interest" description="Disordered" evidence="1">
    <location>
        <begin position="1"/>
        <end position="487"/>
    </location>
</feature>
<feature type="compositionally biased region" description="Basic and acidic residues" evidence="1">
    <location>
        <begin position="1680"/>
        <end position="1689"/>
    </location>
</feature>
<feature type="compositionally biased region" description="Basic and acidic residues" evidence="1">
    <location>
        <begin position="423"/>
        <end position="439"/>
    </location>
</feature>
<feature type="region of interest" description="Disordered" evidence="1">
    <location>
        <begin position="2675"/>
        <end position="3121"/>
    </location>
</feature>
<feature type="compositionally biased region" description="Low complexity" evidence="1">
    <location>
        <begin position="2324"/>
        <end position="2334"/>
    </location>
</feature>
<evidence type="ECO:0000256" key="1">
    <source>
        <dbReference type="SAM" id="MobiDB-lite"/>
    </source>
</evidence>
<feature type="compositionally biased region" description="Basic and acidic residues" evidence="1">
    <location>
        <begin position="170"/>
        <end position="187"/>
    </location>
</feature>
<feature type="region of interest" description="Disordered" evidence="1">
    <location>
        <begin position="1395"/>
        <end position="1570"/>
    </location>
</feature>
<feature type="compositionally biased region" description="Polar residues" evidence="1">
    <location>
        <begin position="2092"/>
        <end position="2102"/>
    </location>
</feature>
<feature type="region of interest" description="Disordered" evidence="1">
    <location>
        <begin position="1304"/>
        <end position="1382"/>
    </location>
</feature>
<dbReference type="VEuPathDB" id="CryptoDB:Cvel_18134"/>
<feature type="compositionally biased region" description="Polar residues" evidence="1">
    <location>
        <begin position="2529"/>
        <end position="2548"/>
    </location>
</feature>
<feature type="compositionally biased region" description="Basic residues" evidence="1">
    <location>
        <begin position="2461"/>
        <end position="2473"/>
    </location>
</feature>
<feature type="compositionally biased region" description="Polar residues" evidence="1">
    <location>
        <begin position="1238"/>
        <end position="1248"/>
    </location>
</feature>
<feature type="compositionally biased region" description="Low complexity" evidence="1">
    <location>
        <begin position="139"/>
        <end position="162"/>
    </location>
</feature>
<name>A0A0G4FPP5_9ALVE</name>
<organism evidence="2">
    <name type="scientific">Chromera velia CCMP2878</name>
    <dbReference type="NCBI Taxonomy" id="1169474"/>
    <lineage>
        <taxon>Eukaryota</taxon>
        <taxon>Sar</taxon>
        <taxon>Alveolata</taxon>
        <taxon>Colpodellida</taxon>
        <taxon>Chromeraceae</taxon>
        <taxon>Chromera</taxon>
    </lineage>
</organism>
<feature type="compositionally biased region" description="Gly residues" evidence="1">
    <location>
        <begin position="1941"/>
        <end position="1952"/>
    </location>
</feature>
<feature type="compositionally biased region" description="Low complexity" evidence="1">
    <location>
        <begin position="748"/>
        <end position="761"/>
    </location>
</feature>
<feature type="compositionally biased region" description="Polar residues" evidence="1">
    <location>
        <begin position="1992"/>
        <end position="2001"/>
    </location>
</feature>
<feature type="compositionally biased region" description="Low complexity" evidence="1">
    <location>
        <begin position="2715"/>
        <end position="2724"/>
    </location>
</feature>